<protein>
    <submittedName>
        <fullName evidence="2">Uncharacterized protein</fullName>
    </submittedName>
</protein>
<gene>
    <name evidence="2" type="ORF">AVEN_70188_1</name>
</gene>
<evidence type="ECO:0000313" key="2">
    <source>
        <dbReference type="EMBL" id="GBM39006.1"/>
    </source>
</evidence>
<dbReference type="Proteomes" id="UP000499080">
    <property type="component" value="Unassembled WGS sequence"/>
</dbReference>
<feature type="region of interest" description="Disordered" evidence="1">
    <location>
        <begin position="1"/>
        <end position="21"/>
    </location>
</feature>
<evidence type="ECO:0000313" key="3">
    <source>
        <dbReference type="Proteomes" id="UP000499080"/>
    </source>
</evidence>
<dbReference type="EMBL" id="BGPR01000882">
    <property type="protein sequence ID" value="GBM39006.1"/>
    <property type="molecule type" value="Genomic_DNA"/>
</dbReference>
<dbReference type="AlphaFoldDB" id="A0A4Y2FEU0"/>
<sequence>MKPAFSIPSLTSNSPTDNFSNNVYAPLPIKLEVEPPKPIVSTYPETQLTNNKRYNYGLYSLKNLKNTEDLLSKKAAGASLLSIIDSRKQPLNKLKGLVIPIAAANQKEQYCN</sequence>
<name>A0A4Y2FEU0_ARAVE</name>
<evidence type="ECO:0000256" key="1">
    <source>
        <dbReference type="SAM" id="MobiDB-lite"/>
    </source>
</evidence>
<keyword evidence="3" id="KW-1185">Reference proteome</keyword>
<accession>A0A4Y2FEU0</accession>
<feature type="compositionally biased region" description="Polar residues" evidence="1">
    <location>
        <begin position="8"/>
        <end position="21"/>
    </location>
</feature>
<reference evidence="2 3" key="1">
    <citation type="journal article" date="2019" name="Sci. Rep.">
        <title>Orb-weaving spider Araneus ventricosus genome elucidates the spidroin gene catalogue.</title>
        <authorList>
            <person name="Kono N."/>
            <person name="Nakamura H."/>
            <person name="Ohtoshi R."/>
            <person name="Moran D.A.P."/>
            <person name="Shinohara A."/>
            <person name="Yoshida Y."/>
            <person name="Fujiwara M."/>
            <person name="Mori M."/>
            <person name="Tomita M."/>
            <person name="Arakawa K."/>
        </authorList>
    </citation>
    <scope>NUCLEOTIDE SEQUENCE [LARGE SCALE GENOMIC DNA]</scope>
</reference>
<organism evidence="2 3">
    <name type="scientific">Araneus ventricosus</name>
    <name type="common">Orbweaver spider</name>
    <name type="synonym">Epeira ventricosa</name>
    <dbReference type="NCBI Taxonomy" id="182803"/>
    <lineage>
        <taxon>Eukaryota</taxon>
        <taxon>Metazoa</taxon>
        <taxon>Ecdysozoa</taxon>
        <taxon>Arthropoda</taxon>
        <taxon>Chelicerata</taxon>
        <taxon>Arachnida</taxon>
        <taxon>Araneae</taxon>
        <taxon>Araneomorphae</taxon>
        <taxon>Entelegynae</taxon>
        <taxon>Araneoidea</taxon>
        <taxon>Araneidae</taxon>
        <taxon>Araneus</taxon>
    </lineage>
</organism>
<comment type="caution">
    <text evidence="2">The sequence shown here is derived from an EMBL/GenBank/DDBJ whole genome shotgun (WGS) entry which is preliminary data.</text>
</comment>
<proteinExistence type="predicted"/>